<feature type="signal peptide" evidence="2">
    <location>
        <begin position="1"/>
        <end position="20"/>
    </location>
</feature>
<keyword evidence="2" id="KW-0732">Signal</keyword>
<sequence length="283" mass="29861">MPIAPLAALLLAATSPPAAATADPPRDAVHPATMAAFVIPAQDGAMNAVLYRAAGAGPHPMLLLLHGFPGNEQNLDLGQAARRAGWSVLTLHYRGSWGSPGRFTFAGAADDARTAIAFLRANAERYGIDPRRMAVAGHSMGGMMAARAAADDKALLGAFLIDPWDMAGSARFYRSDAAARQDFIDNELRGDLPPLAGTSEAALLAELDATGPRLDLPVTIREIGRRPVAMVYAERGNGTDQARSISRAAGLPTPPVLPTDHSFSDMRIALATRLVEWLATLPR</sequence>
<dbReference type="SUPFAM" id="SSF53474">
    <property type="entry name" value="alpha/beta-Hydrolases"/>
    <property type="match status" value="1"/>
</dbReference>
<evidence type="ECO:0000256" key="1">
    <source>
        <dbReference type="ARBA" id="ARBA00022801"/>
    </source>
</evidence>
<dbReference type="GO" id="GO:0052689">
    <property type="term" value="F:carboxylic ester hydrolase activity"/>
    <property type="evidence" value="ECO:0007669"/>
    <property type="project" value="UniProtKB-ARBA"/>
</dbReference>
<dbReference type="Proteomes" id="UP000198824">
    <property type="component" value="Unassembled WGS sequence"/>
</dbReference>
<dbReference type="Pfam" id="PF20434">
    <property type="entry name" value="BD-FAE"/>
    <property type="match status" value="1"/>
</dbReference>
<dbReference type="STRING" id="1166337.SAMN05192580_0674"/>
<keyword evidence="5" id="KW-1185">Reference proteome</keyword>
<dbReference type="PANTHER" id="PTHR22946:SF9">
    <property type="entry name" value="POLYKETIDE TRANSFERASE AF380"/>
    <property type="match status" value="1"/>
</dbReference>
<protein>
    <submittedName>
        <fullName evidence="4">Alpha/beta hydrolase family protein</fullName>
    </submittedName>
</protein>
<dbReference type="InterPro" id="IPR050261">
    <property type="entry name" value="FrsA_esterase"/>
</dbReference>
<feature type="domain" description="BD-FAE-like" evidence="3">
    <location>
        <begin position="77"/>
        <end position="150"/>
    </location>
</feature>
<evidence type="ECO:0000313" key="5">
    <source>
        <dbReference type="Proteomes" id="UP000198824"/>
    </source>
</evidence>
<feature type="chain" id="PRO_5011739885" evidence="2">
    <location>
        <begin position="21"/>
        <end position="283"/>
    </location>
</feature>
<gene>
    <name evidence="4" type="ORF">SAMN05192580_0674</name>
</gene>
<dbReference type="EMBL" id="FOZG01000001">
    <property type="protein sequence ID" value="SFR81182.1"/>
    <property type="molecule type" value="Genomic_DNA"/>
</dbReference>
<keyword evidence="1 4" id="KW-0378">Hydrolase</keyword>
<evidence type="ECO:0000256" key="2">
    <source>
        <dbReference type="SAM" id="SignalP"/>
    </source>
</evidence>
<reference evidence="4 5" key="1">
    <citation type="submission" date="2016-10" db="EMBL/GenBank/DDBJ databases">
        <authorList>
            <person name="de Groot N.N."/>
        </authorList>
    </citation>
    <scope>NUCLEOTIDE SEQUENCE [LARGE SCALE GENOMIC DNA]</scope>
    <source>
        <strain evidence="4 5">S5-249</strain>
    </source>
</reference>
<dbReference type="RefSeq" id="WP_093310679.1">
    <property type="nucleotide sequence ID" value="NZ_FOZG01000001.1"/>
</dbReference>
<dbReference type="OrthoDB" id="5902829at2"/>
<dbReference type="InterPro" id="IPR029058">
    <property type="entry name" value="AB_hydrolase_fold"/>
</dbReference>
<dbReference type="Gene3D" id="3.40.50.1820">
    <property type="entry name" value="alpha/beta hydrolase"/>
    <property type="match status" value="1"/>
</dbReference>
<name>A0A1I6JQC0_9SPHN</name>
<dbReference type="InterPro" id="IPR049492">
    <property type="entry name" value="BD-FAE-like_dom"/>
</dbReference>
<dbReference type="PANTHER" id="PTHR22946">
    <property type="entry name" value="DIENELACTONE HYDROLASE DOMAIN-CONTAINING PROTEIN-RELATED"/>
    <property type="match status" value="1"/>
</dbReference>
<evidence type="ECO:0000313" key="4">
    <source>
        <dbReference type="EMBL" id="SFR81182.1"/>
    </source>
</evidence>
<dbReference type="AlphaFoldDB" id="A0A1I6JQC0"/>
<organism evidence="4 5">
    <name type="scientific">Sphingomonas jatrophae</name>
    <dbReference type="NCBI Taxonomy" id="1166337"/>
    <lineage>
        <taxon>Bacteria</taxon>
        <taxon>Pseudomonadati</taxon>
        <taxon>Pseudomonadota</taxon>
        <taxon>Alphaproteobacteria</taxon>
        <taxon>Sphingomonadales</taxon>
        <taxon>Sphingomonadaceae</taxon>
        <taxon>Sphingomonas</taxon>
    </lineage>
</organism>
<evidence type="ECO:0000259" key="3">
    <source>
        <dbReference type="Pfam" id="PF20434"/>
    </source>
</evidence>
<accession>A0A1I6JQC0</accession>
<proteinExistence type="predicted"/>